<evidence type="ECO:0000313" key="2">
    <source>
        <dbReference type="Proteomes" id="UP000242715"/>
    </source>
</evidence>
<dbReference type="AlphaFoldDB" id="A0A2Z6NEL4"/>
<gene>
    <name evidence="1" type="ORF">TSUD_217250</name>
</gene>
<keyword evidence="2" id="KW-1185">Reference proteome</keyword>
<evidence type="ECO:0000313" key="1">
    <source>
        <dbReference type="EMBL" id="GAU34385.1"/>
    </source>
</evidence>
<accession>A0A2Z6NEL4</accession>
<proteinExistence type="predicted"/>
<dbReference type="Proteomes" id="UP000242715">
    <property type="component" value="Unassembled WGS sequence"/>
</dbReference>
<name>A0A2Z6NEL4_TRISU</name>
<reference evidence="2" key="1">
    <citation type="journal article" date="2017" name="Front. Plant Sci.">
        <title>Climate Clever Clovers: New Paradigm to Reduce the Environmental Footprint of Ruminants by Breeding Low Methanogenic Forages Utilizing Haplotype Variation.</title>
        <authorList>
            <person name="Kaur P."/>
            <person name="Appels R."/>
            <person name="Bayer P.E."/>
            <person name="Keeble-Gagnere G."/>
            <person name="Wang J."/>
            <person name="Hirakawa H."/>
            <person name="Shirasawa K."/>
            <person name="Vercoe P."/>
            <person name="Stefanova K."/>
            <person name="Durmic Z."/>
            <person name="Nichols P."/>
            <person name="Revell C."/>
            <person name="Isobe S.N."/>
            <person name="Edwards D."/>
            <person name="Erskine W."/>
        </authorList>
    </citation>
    <scope>NUCLEOTIDE SEQUENCE [LARGE SCALE GENOMIC DNA]</scope>
    <source>
        <strain evidence="2">cv. Daliak</strain>
    </source>
</reference>
<sequence length="122" mass="13201">MTLSIKRSISMECSLLLLGAGGGDGVAAGDSESGMRGIRERGVRGVDGEMGVRRGGVVDDGIGIRSLVDDEIGVRGESMKQLGTIKKRESERALINKERLCKKQRNLSENRKGESFVCFGEW</sequence>
<organism evidence="1 2">
    <name type="scientific">Trifolium subterraneum</name>
    <name type="common">Subterranean clover</name>
    <dbReference type="NCBI Taxonomy" id="3900"/>
    <lineage>
        <taxon>Eukaryota</taxon>
        <taxon>Viridiplantae</taxon>
        <taxon>Streptophyta</taxon>
        <taxon>Embryophyta</taxon>
        <taxon>Tracheophyta</taxon>
        <taxon>Spermatophyta</taxon>
        <taxon>Magnoliopsida</taxon>
        <taxon>eudicotyledons</taxon>
        <taxon>Gunneridae</taxon>
        <taxon>Pentapetalae</taxon>
        <taxon>rosids</taxon>
        <taxon>fabids</taxon>
        <taxon>Fabales</taxon>
        <taxon>Fabaceae</taxon>
        <taxon>Papilionoideae</taxon>
        <taxon>50 kb inversion clade</taxon>
        <taxon>NPAAA clade</taxon>
        <taxon>Hologalegina</taxon>
        <taxon>IRL clade</taxon>
        <taxon>Trifolieae</taxon>
        <taxon>Trifolium</taxon>
    </lineage>
</organism>
<dbReference type="EMBL" id="DF973553">
    <property type="protein sequence ID" value="GAU34385.1"/>
    <property type="molecule type" value="Genomic_DNA"/>
</dbReference>
<protein>
    <submittedName>
        <fullName evidence="1">Uncharacterized protein</fullName>
    </submittedName>
</protein>